<feature type="transmembrane region" description="Helical" evidence="1">
    <location>
        <begin position="34"/>
        <end position="53"/>
    </location>
</feature>
<keyword evidence="1" id="KW-0812">Transmembrane</keyword>
<evidence type="ECO:0000313" key="2">
    <source>
        <dbReference type="EMBL" id="CAB4135022.1"/>
    </source>
</evidence>
<evidence type="ECO:0000256" key="1">
    <source>
        <dbReference type="SAM" id="Phobius"/>
    </source>
</evidence>
<keyword evidence="1" id="KW-1133">Transmembrane helix</keyword>
<accession>A0A6J5LN64</accession>
<gene>
    <name evidence="2" type="ORF">UFOVP275_52</name>
</gene>
<proteinExistence type="predicted"/>
<protein>
    <submittedName>
        <fullName evidence="2">Uncharacterized protein</fullName>
    </submittedName>
</protein>
<name>A0A6J5LN64_9CAUD</name>
<keyword evidence="1" id="KW-0472">Membrane</keyword>
<organism evidence="2">
    <name type="scientific">uncultured Caudovirales phage</name>
    <dbReference type="NCBI Taxonomy" id="2100421"/>
    <lineage>
        <taxon>Viruses</taxon>
        <taxon>Duplodnaviria</taxon>
        <taxon>Heunggongvirae</taxon>
        <taxon>Uroviricota</taxon>
        <taxon>Caudoviricetes</taxon>
        <taxon>Peduoviridae</taxon>
        <taxon>Maltschvirus</taxon>
        <taxon>Maltschvirus maltsch</taxon>
    </lineage>
</organism>
<reference evidence="2" key="1">
    <citation type="submission" date="2020-04" db="EMBL/GenBank/DDBJ databases">
        <authorList>
            <person name="Chiriac C."/>
            <person name="Salcher M."/>
            <person name="Ghai R."/>
            <person name="Kavagutti S V."/>
        </authorList>
    </citation>
    <scope>NUCLEOTIDE SEQUENCE</scope>
</reference>
<sequence>MKYDELTYKHPRTMGEAFGHRKHEIEENDVGYGTLFWVAIALIWLATMVLLGVTK</sequence>
<dbReference type="EMBL" id="LR796290">
    <property type="protein sequence ID" value="CAB4135022.1"/>
    <property type="molecule type" value="Genomic_DNA"/>
</dbReference>